<dbReference type="PRINTS" id="PR00983">
    <property type="entry name" value="TRNASYNTHCYS"/>
</dbReference>
<keyword evidence="8 13" id="KW-0547">Nucleotide-binding</keyword>
<comment type="subunit">
    <text evidence="4 13">Monomer.</text>
</comment>
<dbReference type="HAMAP" id="MF_00041">
    <property type="entry name" value="Cys_tRNA_synth"/>
    <property type="match status" value="1"/>
</dbReference>
<dbReference type="GO" id="GO:0046872">
    <property type="term" value="F:metal ion binding"/>
    <property type="evidence" value="ECO:0007669"/>
    <property type="project" value="UniProtKB-KW"/>
</dbReference>
<evidence type="ECO:0000256" key="10">
    <source>
        <dbReference type="ARBA" id="ARBA00022840"/>
    </source>
</evidence>
<evidence type="ECO:0000313" key="16">
    <source>
        <dbReference type="Proteomes" id="UP000178380"/>
    </source>
</evidence>
<evidence type="ECO:0000256" key="13">
    <source>
        <dbReference type="HAMAP-Rule" id="MF_00041"/>
    </source>
</evidence>
<dbReference type="Pfam" id="PF09190">
    <property type="entry name" value="DALR_2"/>
    <property type="match status" value="1"/>
</dbReference>
<keyword evidence="12 13" id="KW-0030">Aminoacyl-tRNA synthetase</keyword>
<comment type="caution">
    <text evidence="15">The sequence shown here is derived from an EMBL/GenBank/DDBJ whole genome shotgun (WGS) entry which is preliminary data.</text>
</comment>
<dbReference type="GO" id="GO:0005524">
    <property type="term" value="F:ATP binding"/>
    <property type="evidence" value="ECO:0007669"/>
    <property type="project" value="UniProtKB-UniRule"/>
</dbReference>
<feature type="domain" description="Cysteinyl-tRNA synthetase class Ia DALR" evidence="14">
    <location>
        <begin position="357"/>
        <end position="427"/>
    </location>
</feature>
<dbReference type="PANTHER" id="PTHR10890">
    <property type="entry name" value="CYSTEINYL-TRNA SYNTHETASE"/>
    <property type="match status" value="1"/>
</dbReference>
<reference evidence="15 16" key="1">
    <citation type="journal article" date="2016" name="Nat. Commun.">
        <title>Thousands of microbial genomes shed light on interconnected biogeochemical processes in an aquifer system.</title>
        <authorList>
            <person name="Anantharaman K."/>
            <person name="Brown C.T."/>
            <person name="Hug L.A."/>
            <person name="Sharon I."/>
            <person name="Castelle C.J."/>
            <person name="Probst A.J."/>
            <person name="Thomas B.C."/>
            <person name="Singh A."/>
            <person name="Wilkins M.J."/>
            <person name="Karaoz U."/>
            <person name="Brodie E.L."/>
            <person name="Williams K.H."/>
            <person name="Hubbard S.S."/>
            <person name="Banfield J.F."/>
        </authorList>
    </citation>
    <scope>NUCLEOTIDE SEQUENCE [LARGE SCALE GENOMIC DNA]</scope>
</reference>
<evidence type="ECO:0000259" key="14">
    <source>
        <dbReference type="SMART" id="SM00840"/>
    </source>
</evidence>
<dbReference type="InterPro" id="IPR009080">
    <property type="entry name" value="tRNAsynth_Ia_anticodon-bd"/>
</dbReference>
<dbReference type="PANTHER" id="PTHR10890:SF3">
    <property type="entry name" value="CYSTEINE--TRNA LIGASE, CYTOPLASMIC"/>
    <property type="match status" value="1"/>
</dbReference>
<evidence type="ECO:0000256" key="2">
    <source>
        <dbReference type="ARBA" id="ARBA00004496"/>
    </source>
</evidence>
<name>A0A1G2HUF9_9BACT</name>
<feature type="binding site" evidence="13">
    <location>
        <position position="274"/>
    </location>
    <ligand>
        <name>ATP</name>
        <dbReference type="ChEBI" id="CHEBI:30616"/>
    </ligand>
</feature>
<dbReference type="InterPro" id="IPR015803">
    <property type="entry name" value="Cys-tRNA-ligase"/>
</dbReference>
<gene>
    <name evidence="13" type="primary">cysS</name>
    <name evidence="15" type="ORF">A3C58_00500</name>
</gene>
<evidence type="ECO:0000256" key="12">
    <source>
        <dbReference type="ARBA" id="ARBA00023146"/>
    </source>
</evidence>
<comment type="caution">
    <text evidence="13">Lacks conserved residue(s) required for the propagation of feature annotation.</text>
</comment>
<dbReference type="Proteomes" id="UP000178380">
    <property type="component" value="Unassembled WGS sequence"/>
</dbReference>
<dbReference type="InterPro" id="IPR014729">
    <property type="entry name" value="Rossmann-like_a/b/a_fold"/>
</dbReference>
<keyword evidence="6 13" id="KW-0436">Ligase</keyword>
<protein>
    <recommendedName>
        <fullName evidence="13">Cysteine--tRNA ligase</fullName>
        <ecNumber evidence="13">6.1.1.16</ecNumber>
    </recommendedName>
    <alternativeName>
        <fullName evidence="13">Cysteinyl-tRNA synthetase</fullName>
        <shortName evidence="13">CysRS</shortName>
    </alternativeName>
</protein>
<keyword evidence="11 13" id="KW-0648">Protein biosynthesis</keyword>
<proteinExistence type="inferred from homology"/>
<dbReference type="EMBL" id="MHOR01000036">
    <property type="protein sequence ID" value="OGZ66029.1"/>
    <property type="molecule type" value="Genomic_DNA"/>
</dbReference>
<dbReference type="AlphaFoldDB" id="A0A1G2HUF9"/>
<dbReference type="InterPro" id="IPR024909">
    <property type="entry name" value="Cys-tRNA/MSH_ligase"/>
</dbReference>
<dbReference type="InterPro" id="IPR032678">
    <property type="entry name" value="tRNA-synt_1_cat_dom"/>
</dbReference>
<dbReference type="Gene3D" id="3.40.50.620">
    <property type="entry name" value="HUPs"/>
    <property type="match status" value="1"/>
</dbReference>
<comment type="similarity">
    <text evidence="3 13">Belongs to the class-I aminoacyl-tRNA synthetase family.</text>
</comment>
<organism evidence="15 16">
    <name type="scientific">Candidatus Staskawiczbacteria bacterium RIFCSPHIGHO2_02_FULL_34_10</name>
    <dbReference type="NCBI Taxonomy" id="1802205"/>
    <lineage>
        <taxon>Bacteria</taxon>
        <taxon>Candidatus Staskawicziibacteriota</taxon>
    </lineage>
</organism>
<dbReference type="Pfam" id="PF01406">
    <property type="entry name" value="tRNA-synt_1e"/>
    <property type="match status" value="1"/>
</dbReference>
<dbReference type="SMART" id="SM00840">
    <property type="entry name" value="DALR_2"/>
    <property type="match status" value="1"/>
</dbReference>
<evidence type="ECO:0000313" key="15">
    <source>
        <dbReference type="EMBL" id="OGZ66029.1"/>
    </source>
</evidence>
<keyword evidence="9" id="KW-0862">Zinc</keyword>
<evidence type="ECO:0000256" key="9">
    <source>
        <dbReference type="ARBA" id="ARBA00022833"/>
    </source>
</evidence>
<dbReference type="GO" id="GO:0005737">
    <property type="term" value="C:cytoplasm"/>
    <property type="evidence" value="ECO:0007669"/>
    <property type="project" value="UniProtKB-SubCell"/>
</dbReference>
<dbReference type="GO" id="GO:0004817">
    <property type="term" value="F:cysteine-tRNA ligase activity"/>
    <property type="evidence" value="ECO:0007669"/>
    <property type="project" value="UniProtKB-UniRule"/>
</dbReference>
<evidence type="ECO:0000256" key="5">
    <source>
        <dbReference type="ARBA" id="ARBA00022490"/>
    </source>
</evidence>
<evidence type="ECO:0000256" key="7">
    <source>
        <dbReference type="ARBA" id="ARBA00022723"/>
    </source>
</evidence>
<dbReference type="CDD" id="cd00672">
    <property type="entry name" value="CysRS_core"/>
    <property type="match status" value="1"/>
</dbReference>
<comment type="catalytic activity">
    <reaction evidence="13">
        <text>tRNA(Cys) + L-cysteine + ATP = L-cysteinyl-tRNA(Cys) + AMP + diphosphate</text>
        <dbReference type="Rhea" id="RHEA:17773"/>
        <dbReference type="Rhea" id="RHEA-COMP:9661"/>
        <dbReference type="Rhea" id="RHEA-COMP:9679"/>
        <dbReference type="ChEBI" id="CHEBI:30616"/>
        <dbReference type="ChEBI" id="CHEBI:33019"/>
        <dbReference type="ChEBI" id="CHEBI:35235"/>
        <dbReference type="ChEBI" id="CHEBI:78442"/>
        <dbReference type="ChEBI" id="CHEBI:78517"/>
        <dbReference type="ChEBI" id="CHEBI:456215"/>
        <dbReference type="EC" id="6.1.1.16"/>
    </reaction>
</comment>
<feature type="short sequence motif" description="'KMSKS' region" evidence="13">
    <location>
        <begin position="271"/>
        <end position="275"/>
    </location>
</feature>
<evidence type="ECO:0000256" key="1">
    <source>
        <dbReference type="ARBA" id="ARBA00001947"/>
    </source>
</evidence>
<evidence type="ECO:0000256" key="8">
    <source>
        <dbReference type="ARBA" id="ARBA00022741"/>
    </source>
</evidence>
<comment type="cofactor">
    <cofactor evidence="1">
        <name>Zn(2+)</name>
        <dbReference type="ChEBI" id="CHEBI:29105"/>
    </cofactor>
</comment>
<dbReference type="GO" id="GO:0006423">
    <property type="term" value="P:cysteinyl-tRNA aminoacylation"/>
    <property type="evidence" value="ECO:0007669"/>
    <property type="project" value="UniProtKB-UniRule"/>
</dbReference>
<comment type="subcellular location">
    <subcellularLocation>
        <location evidence="2 13">Cytoplasm</location>
    </subcellularLocation>
</comment>
<sequence>MNKIKIYNTLTGKKEILKPLKGKIINLFVCGPTVYDFSHIGHARTCIIFDCFAKYLKQAGFKVFYLQNITNVDDKIIAKAREKKVLPSDLADAFAKEYLKDMKLLGITSVNKYVLATDYIKEIISQIQRLIDKGYAYKLDDGIYYDISKFKSYGRLSGRTALQAEDSVSRIDYSKNKKNRGDFCLWKFNQHQDGEPVWKSPFGLGRPGWHIEDTAIAEKFFGTQYDIHGGGRDLIFPHHDAEIAQMEAISNKKPMAKYWMHTGFLTLDGQKMSKSLNNSIIITSFLKRHSVEQLRFWIVKNLWSSPINYSEGAMIEVNSSLERIEEFLRKIKAQSAKRKTITQSSKINKLLKKYKEEFYKNLADDFNTPKAFAVIYELVKDVNKLLDLSAEADKSLVSKKDAHEVYEFFEEINKIFDIIDFKKLKTSNVPSEVKELLKIREKFRKNSEWQKADETRIKIENYGFLVDDTKDGSVLRKIENSD</sequence>
<dbReference type="SUPFAM" id="SSF52374">
    <property type="entry name" value="Nucleotidylyl transferase"/>
    <property type="match status" value="1"/>
</dbReference>
<dbReference type="SUPFAM" id="SSF47323">
    <property type="entry name" value="Anticodon-binding domain of a subclass of class I aminoacyl-tRNA synthetases"/>
    <property type="match status" value="1"/>
</dbReference>
<keyword evidence="7" id="KW-0479">Metal-binding</keyword>
<dbReference type="InterPro" id="IPR015273">
    <property type="entry name" value="Cys-tRNA-synt_Ia_DALR"/>
</dbReference>
<dbReference type="NCBIfam" id="TIGR00435">
    <property type="entry name" value="cysS"/>
    <property type="match status" value="1"/>
</dbReference>
<dbReference type="EC" id="6.1.1.16" evidence="13"/>
<accession>A0A1G2HUF9</accession>
<evidence type="ECO:0000256" key="4">
    <source>
        <dbReference type="ARBA" id="ARBA00011245"/>
    </source>
</evidence>
<keyword evidence="10 13" id="KW-0067">ATP-binding</keyword>
<keyword evidence="5 13" id="KW-0963">Cytoplasm</keyword>
<dbReference type="Gene3D" id="1.20.120.1910">
    <property type="entry name" value="Cysteine-tRNA ligase, C-terminal anti-codon recognition domain"/>
    <property type="match status" value="1"/>
</dbReference>
<evidence type="ECO:0000256" key="11">
    <source>
        <dbReference type="ARBA" id="ARBA00022917"/>
    </source>
</evidence>
<feature type="short sequence motif" description="'HIGH' region" evidence="13">
    <location>
        <begin position="32"/>
        <end position="42"/>
    </location>
</feature>
<evidence type="ECO:0000256" key="3">
    <source>
        <dbReference type="ARBA" id="ARBA00005594"/>
    </source>
</evidence>
<evidence type="ECO:0000256" key="6">
    <source>
        <dbReference type="ARBA" id="ARBA00022598"/>
    </source>
</evidence>
<dbReference type="STRING" id="1802205.A3C58_00500"/>